<organism evidence="1 2">
    <name type="scientific">Pseudonocardia acidicola</name>
    <dbReference type="NCBI Taxonomy" id="2724939"/>
    <lineage>
        <taxon>Bacteria</taxon>
        <taxon>Bacillati</taxon>
        <taxon>Actinomycetota</taxon>
        <taxon>Actinomycetes</taxon>
        <taxon>Pseudonocardiales</taxon>
        <taxon>Pseudonocardiaceae</taxon>
        <taxon>Pseudonocardia</taxon>
    </lineage>
</organism>
<dbReference type="RefSeq" id="WP_169382200.1">
    <property type="nucleotide sequence ID" value="NZ_JAAXLA010000026.1"/>
</dbReference>
<evidence type="ECO:0000313" key="1">
    <source>
        <dbReference type="EMBL" id="NMH98764.1"/>
    </source>
</evidence>
<proteinExistence type="predicted"/>
<evidence type="ECO:0000313" key="2">
    <source>
        <dbReference type="Proteomes" id="UP000820669"/>
    </source>
</evidence>
<comment type="caution">
    <text evidence="1">The sequence shown here is derived from an EMBL/GenBank/DDBJ whole genome shotgun (WGS) entry which is preliminary data.</text>
</comment>
<accession>A0ABX1SET5</accession>
<sequence>MPSPRIWGPVILQAAASLVQHHIKPGDQGVVETYWDIVFAASHQHAVQSFTERADENLDQTAYEFSQILRQGWLRGDGIDSPQAVFTESSSMRPICIENPASNLYGDKPEGAFWTSSYLPDGSSAWTRSEDSEFSGQNRPLRNFTFEPIAPDAVFLIRSLEDYQELVTTYPREIGNNQVAVDWPRAASDYVAVRLTAAGLALAHHYRVATPAGTAQLTGWDAESTAWLHLPRNARLSV</sequence>
<dbReference type="Proteomes" id="UP000820669">
    <property type="component" value="Unassembled WGS sequence"/>
</dbReference>
<gene>
    <name evidence="1" type="ORF">HF526_15840</name>
</gene>
<name>A0ABX1SET5_9PSEU</name>
<dbReference type="EMBL" id="JAAXLA010000026">
    <property type="protein sequence ID" value="NMH98764.1"/>
    <property type="molecule type" value="Genomic_DNA"/>
</dbReference>
<protein>
    <submittedName>
        <fullName evidence="1">Uncharacterized protein</fullName>
    </submittedName>
</protein>
<keyword evidence="2" id="KW-1185">Reference proteome</keyword>
<reference evidence="1 2" key="1">
    <citation type="submission" date="2020-04" db="EMBL/GenBank/DDBJ databases">
        <authorList>
            <person name="Klaysubun C."/>
            <person name="Duangmal K."/>
            <person name="Lipun K."/>
        </authorList>
    </citation>
    <scope>NUCLEOTIDE SEQUENCE [LARGE SCALE GENOMIC DNA]</scope>
    <source>
        <strain evidence="1 2">K10HN5</strain>
    </source>
</reference>